<feature type="transmembrane region" description="Helical" evidence="1">
    <location>
        <begin position="57"/>
        <end position="79"/>
    </location>
</feature>
<protein>
    <recommendedName>
        <fullName evidence="4">DUF1622 domain-containing protein</fullName>
    </recommendedName>
</protein>
<dbReference type="Proteomes" id="UP000006695">
    <property type="component" value="Chromosome"/>
</dbReference>
<dbReference type="HOGENOM" id="CLU_136765_3_2_7"/>
<name>A5GA89_GEOUR</name>
<dbReference type="Pfam" id="PF07784">
    <property type="entry name" value="DUF1622"/>
    <property type="match status" value="1"/>
</dbReference>
<accession>A5GA89</accession>
<keyword evidence="3" id="KW-1185">Reference proteome</keyword>
<evidence type="ECO:0008006" key="4">
    <source>
        <dbReference type="Google" id="ProtNLM"/>
    </source>
</evidence>
<proteinExistence type="predicted"/>
<reference evidence="2 3" key="1">
    <citation type="submission" date="2007-05" db="EMBL/GenBank/DDBJ databases">
        <title>Complete sequence of Geobacter uraniireducens Rf4.</title>
        <authorList>
            <consortium name="US DOE Joint Genome Institute"/>
            <person name="Copeland A."/>
            <person name="Lucas S."/>
            <person name="Lapidus A."/>
            <person name="Barry K."/>
            <person name="Detter J.C."/>
            <person name="Glavina del Rio T."/>
            <person name="Hammon N."/>
            <person name="Israni S."/>
            <person name="Dalin E."/>
            <person name="Tice H."/>
            <person name="Pitluck S."/>
            <person name="Chertkov O."/>
            <person name="Brettin T."/>
            <person name="Bruce D."/>
            <person name="Han C."/>
            <person name="Schmutz J."/>
            <person name="Larimer F."/>
            <person name="Land M."/>
            <person name="Hauser L."/>
            <person name="Kyrpides N."/>
            <person name="Mikhailova N."/>
            <person name="Shelobolina E."/>
            <person name="Aklujkar M."/>
            <person name="Lovley D."/>
            <person name="Richardson P."/>
        </authorList>
    </citation>
    <scope>NUCLEOTIDE SEQUENCE [LARGE SCALE GENOMIC DNA]</scope>
    <source>
        <strain evidence="2 3">Rf4</strain>
    </source>
</reference>
<keyword evidence="1" id="KW-0812">Transmembrane</keyword>
<dbReference type="KEGG" id="gur:Gura_1296"/>
<dbReference type="InterPro" id="IPR012427">
    <property type="entry name" value="DUF1622"/>
</dbReference>
<evidence type="ECO:0000313" key="2">
    <source>
        <dbReference type="EMBL" id="ABQ25497.1"/>
    </source>
</evidence>
<organism evidence="2 3">
    <name type="scientific">Geotalea uraniireducens (strain Rf4)</name>
    <name type="common">Geobacter uraniireducens</name>
    <dbReference type="NCBI Taxonomy" id="351605"/>
    <lineage>
        <taxon>Bacteria</taxon>
        <taxon>Pseudomonadati</taxon>
        <taxon>Thermodesulfobacteriota</taxon>
        <taxon>Desulfuromonadia</taxon>
        <taxon>Geobacterales</taxon>
        <taxon>Geobacteraceae</taxon>
        <taxon>Geotalea</taxon>
    </lineage>
</organism>
<keyword evidence="1" id="KW-1133">Transmembrane helix</keyword>
<feature type="transmembrane region" description="Helical" evidence="1">
    <location>
        <begin position="85"/>
        <end position="102"/>
    </location>
</feature>
<gene>
    <name evidence="2" type="ordered locus">Gura_1296</name>
</gene>
<dbReference type="STRING" id="351605.Gura_1296"/>
<sequence>MEILSSVVQIICTVISVLGALIVIYGVVEAIISFLRHKLSAEKKDQITENETIRQRLGAHLLLGLEIFIAADIISSVVSPNWSKVGILAAIVAIRTVLSYFLRMEVKQTQG</sequence>
<evidence type="ECO:0000313" key="3">
    <source>
        <dbReference type="Proteomes" id="UP000006695"/>
    </source>
</evidence>
<evidence type="ECO:0000256" key="1">
    <source>
        <dbReference type="SAM" id="Phobius"/>
    </source>
</evidence>
<dbReference type="AlphaFoldDB" id="A5GA89"/>
<dbReference type="PANTHER" id="PTHR38468:SF1">
    <property type="entry name" value="SLL0939 PROTEIN"/>
    <property type="match status" value="1"/>
</dbReference>
<dbReference type="EMBL" id="CP000698">
    <property type="protein sequence ID" value="ABQ25497.1"/>
    <property type="molecule type" value="Genomic_DNA"/>
</dbReference>
<dbReference type="PANTHER" id="PTHR38468">
    <property type="entry name" value="SLL0939 PROTEIN"/>
    <property type="match status" value="1"/>
</dbReference>
<dbReference type="OrthoDB" id="9812897at2"/>
<feature type="transmembrane region" description="Helical" evidence="1">
    <location>
        <begin position="6"/>
        <end position="36"/>
    </location>
</feature>
<keyword evidence="1" id="KW-0472">Membrane</keyword>
<dbReference type="RefSeq" id="WP_011938215.1">
    <property type="nucleotide sequence ID" value="NC_009483.1"/>
</dbReference>